<comment type="caution">
    <text evidence="2">The sequence shown here is derived from an EMBL/GenBank/DDBJ whole genome shotgun (WGS) entry which is preliminary data.</text>
</comment>
<feature type="compositionally biased region" description="Gly residues" evidence="1">
    <location>
        <begin position="94"/>
        <end position="104"/>
    </location>
</feature>
<evidence type="ECO:0000313" key="3">
    <source>
        <dbReference type="Proteomes" id="UP000298324"/>
    </source>
</evidence>
<dbReference type="EMBL" id="QFGA01000001">
    <property type="protein sequence ID" value="TEB06629.1"/>
    <property type="molecule type" value="Genomic_DNA"/>
</dbReference>
<accession>A0A4Y7RCZ2</accession>
<reference evidence="2 3" key="1">
    <citation type="journal article" date="2018" name="Environ. Microbiol.">
        <title>Novel energy conservation strategies and behaviour of Pelotomaculum schinkii driving syntrophic propionate catabolism.</title>
        <authorList>
            <person name="Hidalgo-Ahumada C.A.P."/>
            <person name="Nobu M.K."/>
            <person name="Narihiro T."/>
            <person name="Tamaki H."/>
            <person name="Liu W.T."/>
            <person name="Kamagata Y."/>
            <person name="Stams A.J.M."/>
            <person name="Imachi H."/>
            <person name="Sousa D.Z."/>
        </authorList>
    </citation>
    <scope>NUCLEOTIDE SEQUENCE [LARGE SCALE GENOMIC DNA]</scope>
    <source>
        <strain evidence="2 3">HH</strain>
    </source>
</reference>
<protein>
    <submittedName>
        <fullName evidence="2">Uncharacterized protein</fullName>
    </submittedName>
</protein>
<sequence length="112" mass="11630">MTCDEILSCAFKVGASDVLKRLRPCVCRGAFAVGRAGMAGEIRLWKCACRPAVSRRYGQDGPRDYDAGAVPKIPAGGGVGLFLLHTGCLPLNQQGGGVDPGGRSRGALKALN</sequence>
<evidence type="ECO:0000256" key="1">
    <source>
        <dbReference type="SAM" id="MobiDB-lite"/>
    </source>
</evidence>
<proteinExistence type="predicted"/>
<evidence type="ECO:0000313" key="2">
    <source>
        <dbReference type="EMBL" id="TEB06629.1"/>
    </source>
</evidence>
<feature type="region of interest" description="Disordered" evidence="1">
    <location>
        <begin position="93"/>
        <end position="112"/>
    </location>
</feature>
<dbReference type="Proteomes" id="UP000298324">
    <property type="component" value="Unassembled WGS sequence"/>
</dbReference>
<name>A0A4Y7RCZ2_9FIRM</name>
<organism evidence="2 3">
    <name type="scientific">Pelotomaculum schinkii</name>
    <dbReference type="NCBI Taxonomy" id="78350"/>
    <lineage>
        <taxon>Bacteria</taxon>
        <taxon>Bacillati</taxon>
        <taxon>Bacillota</taxon>
        <taxon>Clostridia</taxon>
        <taxon>Eubacteriales</taxon>
        <taxon>Desulfotomaculaceae</taxon>
        <taxon>Pelotomaculum</taxon>
    </lineage>
</organism>
<gene>
    <name evidence="2" type="ORF">Psch_00161</name>
</gene>
<keyword evidence="3" id="KW-1185">Reference proteome</keyword>
<dbReference type="AlphaFoldDB" id="A0A4Y7RCZ2"/>